<dbReference type="Pfam" id="PF00441">
    <property type="entry name" value="Acyl-CoA_dh_1"/>
    <property type="match status" value="1"/>
</dbReference>
<keyword evidence="5 6" id="KW-0560">Oxidoreductase</keyword>
<feature type="domain" description="Acyl-CoA oxidase/dehydrogenase middle" evidence="8">
    <location>
        <begin position="282"/>
        <end position="391"/>
    </location>
</feature>
<dbReference type="PANTHER" id="PTHR43884:SF25">
    <property type="entry name" value="ACYL-COA DEHYDROGENASE YDBM-RELATED"/>
    <property type="match status" value="1"/>
</dbReference>
<dbReference type="GO" id="GO:0050660">
    <property type="term" value="F:flavin adenine dinucleotide binding"/>
    <property type="evidence" value="ECO:0007669"/>
    <property type="project" value="InterPro"/>
</dbReference>
<dbReference type="Gene3D" id="1.10.540.10">
    <property type="entry name" value="Acyl-CoA dehydrogenase/oxidase, N-terminal domain"/>
    <property type="match status" value="1"/>
</dbReference>
<dbReference type="GO" id="GO:0003995">
    <property type="term" value="F:acyl-CoA dehydrogenase activity"/>
    <property type="evidence" value="ECO:0007669"/>
    <property type="project" value="InterPro"/>
</dbReference>
<dbReference type="InterPro" id="IPR006089">
    <property type="entry name" value="Acyl-CoA_DH_CS"/>
</dbReference>
<feature type="domain" description="Acyl-CoA dehydrogenase/oxidase N-terminal" evidence="9">
    <location>
        <begin position="162"/>
        <end position="278"/>
    </location>
</feature>
<evidence type="ECO:0000259" key="7">
    <source>
        <dbReference type="Pfam" id="PF00441"/>
    </source>
</evidence>
<dbReference type="Pfam" id="PF02771">
    <property type="entry name" value="Acyl-CoA_dh_N"/>
    <property type="match status" value="1"/>
</dbReference>
<evidence type="ECO:0000313" key="11">
    <source>
        <dbReference type="Proteomes" id="UP000253831"/>
    </source>
</evidence>
<evidence type="ECO:0000259" key="9">
    <source>
        <dbReference type="Pfam" id="PF02771"/>
    </source>
</evidence>
<dbReference type="Proteomes" id="UP000253831">
    <property type="component" value="Unassembled WGS sequence"/>
</dbReference>
<name>A0A369XRG5_9PROT</name>
<dbReference type="InterPro" id="IPR006091">
    <property type="entry name" value="Acyl-CoA_Oxase/DH_mid-dom"/>
</dbReference>
<evidence type="ECO:0000259" key="8">
    <source>
        <dbReference type="Pfam" id="PF02770"/>
    </source>
</evidence>
<comment type="similarity">
    <text evidence="2 6">Belongs to the acyl-CoA dehydrogenase family.</text>
</comment>
<evidence type="ECO:0000313" key="10">
    <source>
        <dbReference type="EMBL" id="RDE50999.1"/>
    </source>
</evidence>
<evidence type="ECO:0000256" key="1">
    <source>
        <dbReference type="ARBA" id="ARBA00001974"/>
    </source>
</evidence>
<keyword evidence="3 6" id="KW-0285">Flavoprotein</keyword>
<dbReference type="SUPFAM" id="SSF47203">
    <property type="entry name" value="Acyl-CoA dehydrogenase C-terminal domain-like"/>
    <property type="match status" value="1"/>
</dbReference>
<dbReference type="InterPro" id="IPR009075">
    <property type="entry name" value="AcylCo_DH/oxidase_C"/>
</dbReference>
<accession>A0A369XRG5</accession>
<comment type="caution">
    <text evidence="10">The sequence shown here is derived from an EMBL/GenBank/DDBJ whole genome shotgun (WGS) entry which is preliminary data.</text>
</comment>
<dbReference type="Pfam" id="PF02770">
    <property type="entry name" value="Acyl-CoA_dh_M"/>
    <property type="match status" value="1"/>
</dbReference>
<gene>
    <name evidence="10" type="ORF">DVS81_08420</name>
</gene>
<dbReference type="InterPro" id="IPR037069">
    <property type="entry name" value="AcylCoA_DH/ox_N_sf"/>
</dbReference>
<dbReference type="InterPro" id="IPR046373">
    <property type="entry name" value="Acyl-CoA_Oxase/DH_mid-dom_sf"/>
</dbReference>
<dbReference type="InterPro" id="IPR036250">
    <property type="entry name" value="AcylCo_DH-like_C"/>
</dbReference>
<dbReference type="InterPro" id="IPR009100">
    <property type="entry name" value="AcylCoA_DH/oxidase_NM_dom_sf"/>
</dbReference>
<reference evidence="10 11" key="1">
    <citation type="submission" date="2018-05" db="EMBL/GenBank/DDBJ databases">
        <title>Integrated omic analyses show evidence that a Ca. Accumulibacter phosphatis strain performs denitrification under micro-aerobic conditions.</title>
        <authorList>
            <person name="Camejo P.Y."/>
            <person name="Katherine M.D."/>
            <person name="Daniel N.R."/>
        </authorList>
    </citation>
    <scope>NUCLEOTIDE SEQUENCE [LARGE SCALE GENOMIC DNA]</scope>
    <source>
        <strain evidence="10">UW-LDO-IC</strain>
    </source>
</reference>
<evidence type="ECO:0000256" key="3">
    <source>
        <dbReference type="ARBA" id="ARBA00022630"/>
    </source>
</evidence>
<dbReference type="SUPFAM" id="SSF56645">
    <property type="entry name" value="Acyl-CoA dehydrogenase NM domain-like"/>
    <property type="match status" value="1"/>
</dbReference>
<comment type="cofactor">
    <cofactor evidence="1 6">
        <name>FAD</name>
        <dbReference type="ChEBI" id="CHEBI:57692"/>
    </cofactor>
</comment>
<feature type="domain" description="Acyl-CoA dehydrogenase/oxidase C-terminal" evidence="7">
    <location>
        <begin position="406"/>
        <end position="554"/>
    </location>
</feature>
<dbReference type="EMBL" id="QPGA01000012">
    <property type="protein sequence ID" value="RDE50999.1"/>
    <property type="molecule type" value="Genomic_DNA"/>
</dbReference>
<evidence type="ECO:0000256" key="5">
    <source>
        <dbReference type="ARBA" id="ARBA00023002"/>
    </source>
</evidence>
<organism evidence="10 11">
    <name type="scientific">Candidatus Accumulibacter meliphilus</name>
    <dbReference type="NCBI Taxonomy" id="2211374"/>
    <lineage>
        <taxon>Bacteria</taxon>
        <taxon>Pseudomonadati</taxon>
        <taxon>Pseudomonadota</taxon>
        <taxon>Betaproteobacteria</taxon>
        <taxon>Candidatus Accumulibacter</taxon>
    </lineage>
</organism>
<evidence type="ECO:0000256" key="6">
    <source>
        <dbReference type="RuleBase" id="RU362125"/>
    </source>
</evidence>
<dbReference type="FunFam" id="1.20.140.10:FF:000001">
    <property type="entry name" value="Acyl-CoA dehydrogenase"/>
    <property type="match status" value="1"/>
</dbReference>
<sequence>MTEVKNGTQEARQYLQAADALIKKSLSWVKQQCAGEKGVSNEKLDAHQMASFDLAWCAAEATAARFAVEYADKLAAAAADSDGMCLEERMAQAFCAEALQNIHNRFWARPQSFGLHAADLAAFASSALATFCQAQLDADNLAALGREVVALEGDSGAYMLGDDALMMQDAFRRLATNVVMPLAEEIHREDRIIPQEILDPLTEMGCFGLSIPERYGGIQSDDHEDNMGMIVVTEELSRGSLGAAGSLITRPEILSRALQKGGTEEQRQKWLPLVAMGDPLCAIAVTEPDTGSDVAAMRLKASKCDGGWLLDGVKTWCTMAGKAGVLLVLARSNPDRALGHKGLSMFLVEKDSYDGHDFEYRQAQGGVLSGRAISTIGYRGMHSYEVFFDNVFVPDENLVGGPEGEGKGFYFTMAGFAGGRIQTAARAIGVMQAAFERAVSYAGERKAFGKPIGEYQLTLVKLARMATLLTVSRQFTYAVGRLMDEGSGQMEASMVKLFTCRTAEWLTREALQIHGGMGYAEESPVSRYFLDARVLSIFEGAEETLALKVIARSLIDAA</sequence>
<proteinExistence type="inferred from homology"/>
<protein>
    <submittedName>
        <fullName evidence="10">Acyl-CoA dehydrogenase</fullName>
    </submittedName>
</protein>
<dbReference type="Gene3D" id="2.40.110.10">
    <property type="entry name" value="Butyryl-CoA Dehydrogenase, subunit A, domain 2"/>
    <property type="match status" value="1"/>
</dbReference>
<evidence type="ECO:0000256" key="2">
    <source>
        <dbReference type="ARBA" id="ARBA00009347"/>
    </source>
</evidence>
<dbReference type="AlphaFoldDB" id="A0A369XRG5"/>
<keyword evidence="4 6" id="KW-0274">FAD</keyword>
<evidence type="ECO:0000256" key="4">
    <source>
        <dbReference type="ARBA" id="ARBA00022827"/>
    </source>
</evidence>
<dbReference type="Gene3D" id="1.20.140.10">
    <property type="entry name" value="Butyryl-CoA Dehydrogenase, subunit A, domain 3"/>
    <property type="match status" value="1"/>
</dbReference>
<dbReference type="PROSITE" id="PS00073">
    <property type="entry name" value="ACYL_COA_DH_2"/>
    <property type="match status" value="1"/>
</dbReference>
<dbReference type="PANTHER" id="PTHR43884">
    <property type="entry name" value="ACYL-COA DEHYDROGENASE"/>
    <property type="match status" value="1"/>
</dbReference>
<dbReference type="InterPro" id="IPR013786">
    <property type="entry name" value="AcylCoA_DH/ox_N"/>
</dbReference>